<feature type="transmembrane region" description="Helical" evidence="2">
    <location>
        <begin position="572"/>
        <end position="588"/>
    </location>
</feature>
<gene>
    <name evidence="3" type="ORF">VJJ08_12225</name>
</gene>
<keyword evidence="2" id="KW-0472">Membrane</keyword>
<name>A0ABU5ZEU0_9FLAO</name>
<sequence length="598" mass="66306">MKGAYLIPDTSEEGKLQGPIGAAEITNVNYDPVINMTYEEYESNLQKHAQLSLSVHEKLSGVILGLIAMGALSNAWNPVGWILAGVAAIIGLASHIGLFKDKAAWDGERTGKAWDKISHYYEASVLGQRTGKVENGKPVFSGGLATMASATAIQDELVQTIINSALKGLTIYEAFFAKEAAESWKSDTSKKNTEQLARLTRDLKNNFLGKIKSYERVYDITWTKINVSLADGIFDEDYLSMGLGTEPIGLGRDRRKDITFELYAIQLKRKKEYIGAGLTFSDFNDAASPKATFFEKEFADEKGRKEMFKFGETIIKTLALEGYLTSDEADYYNAMNWLNSADAYDKAAYLHNWDTPWNPKITSKTEENFVNSQCLNMSLVMGAFLRKEHPYHNAKPQDLIKLLKAAKSRHDKYNTRGRGSVAPDCQQLLRTNPKVIEAFKAMGMNINDYDDNFNYLKRELFPSPTDPNGQSPSQFSQNGGLINPNGYTNEYPYSPYTPAPTRPQGGQALKPSAPSQPTPTVPNQAKSQPTPTVPNQAKSQPTPTVPNQGKSQLAPTAPTQPAVQEKKSKKKSLWWIWLLVAGAGLYVINENDKKNGKH</sequence>
<feature type="compositionally biased region" description="Polar residues" evidence="1">
    <location>
        <begin position="521"/>
        <end position="562"/>
    </location>
</feature>
<accession>A0ABU5ZEU0</accession>
<feature type="compositionally biased region" description="Polar residues" evidence="1">
    <location>
        <begin position="466"/>
        <end position="488"/>
    </location>
</feature>
<proteinExistence type="predicted"/>
<evidence type="ECO:0000313" key="3">
    <source>
        <dbReference type="EMBL" id="MEB3076056.1"/>
    </source>
</evidence>
<evidence type="ECO:0000256" key="1">
    <source>
        <dbReference type="SAM" id="MobiDB-lite"/>
    </source>
</evidence>
<organism evidence="3 4">
    <name type="scientific">Capnocytophaga gingivalis</name>
    <dbReference type="NCBI Taxonomy" id="1017"/>
    <lineage>
        <taxon>Bacteria</taxon>
        <taxon>Pseudomonadati</taxon>
        <taxon>Bacteroidota</taxon>
        <taxon>Flavobacteriia</taxon>
        <taxon>Flavobacteriales</taxon>
        <taxon>Flavobacteriaceae</taxon>
        <taxon>Capnocytophaga</taxon>
    </lineage>
</organism>
<keyword evidence="2" id="KW-0812">Transmembrane</keyword>
<reference evidence="3 4" key="1">
    <citation type="submission" date="2023-12" db="EMBL/GenBank/DDBJ databases">
        <title>Genomic sequences of Capnocytophaga and Parvimonas strains.</title>
        <authorList>
            <person name="Watt R.M."/>
            <person name="Wang M."/>
            <person name="Yang T."/>
            <person name="Tong W.M."/>
        </authorList>
    </citation>
    <scope>NUCLEOTIDE SEQUENCE [LARGE SCALE GENOMIC DNA]</scope>
    <source>
        <strain evidence="3 4">CCUG 13096</strain>
    </source>
</reference>
<keyword evidence="2" id="KW-1133">Transmembrane helix</keyword>
<feature type="region of interest" description="Disordered" evidence="1">
    <location>
        <begin position="458"/>
        <end position="568"/>
    </location>
</feature>
<dbReference type="EMBL" id="JAYKBW010000015">
    <property type="protein sequence ID" value="MEB3076056.1"/>
    <property type="molecule type" value="Genomic_DNA"/>
</dbReference>
<dbReference type="RefSeq" id="WP_323984131.1">
    <property type="nucleotide sequence ID" value="NZ_JAYKBW010000015.1"/>
</dbReference>
<comment type="caution">
    <text evidence="3">The sequence shown here is derived from an EMBL/GenBank/DDBJ whole genome shotgun (WGS) entry which is preliminary data.</text>
</comment>
<protein>
    <submittedName>
        <fullName evidence="3">Uncharacterized protein</fullName>
    </submittedName>
</protein>
<evidence type="ECO:0000313" key="4">
    <source>
        <dbReference type="Proteomes" id="UP001311730"/>
    </source>
</evidence>
<evidence type="ECO:0000256" key="2">
    <source>
        <dbReference type="SAM" id="Phobius"/>
    </source>
</evidence>
<keyword evidence="4" id="KW-1185">Reference proteome</keyword>
<dbReference type="Proteomes" id="UP001311730">
    <property type="component" value="Unassembled WGS sequence"/>
</dbReference>